<dbReference type="GO" id="GO:0055036">
    <property type="term" value="C:virion membrane"/>
    <property type="evidence" value="ECO:0007669"/>
    <property type="project" value="UniProtKB-SubCell"/>
</dbReference>
<dbReference type="GO" id="GO:0052031">
    <property type="term" value="P:symbiont-mediated perturbation of host defense response"/>
    <property type="evidence" value="ECO:0007669"/>
    <property type="project" value="UniProtKB-UniRule"/>
</dbReference>
<comment type="domain">
    <text evidence="32">The YXXL motif is involved in determining the exact site of viral release at the surface of infected mononuclear cells and promotes endocytosis. YXXL and di-leucine endocytosis motifs interact directly or indirectly with the clathrin adapter complexes, opperate independently, and their activities are not additive.</text>
</comment>
<evidence type="ECO:0000256" key="14">
    <source>
        <dbReference type="ARBA" id="ARBA00022692"/>
    </source>
</evidence>
<keyword evidence="7 32" id="KW-1168">Fusion of virus membrane with host membrane</keyword>
<dbReference type="GO" id="GO:1903911">
    <property type="term" value="P:positive regulation of receptor clustering"/>
    <property type="evidence" value="ECO:0007669"/>
    <property type="project" value="UniProtKB-UniRule"/>
</dbReference>
<feature type="region of interest" description="Disordered" evidence="34">
    <location>
        <begin position="719"/>
        <end position="745"/>
    </location>
</feature>
<dbReference type="Pfam" id="PF00517">
    <property type="entry name" value="GP41"/>
    <property type="match status" value="1"/>
</dbReference>
<evidence type="ECO:0000256" key="34">
    <source>
        <dbReference type="SAM" id="MobiDB-lite"/>
    </source>
</evidence>
<dbReference type="CDD" id="cd09909">
    <property type="entry name" value="HIV-1-like_HR1-HR2"/>
    <property type="match status" value="1"/>
</dbReference>
<dbReference type="GO" id="GO:0019082">
    <property type="term" value="P:viral protein processing"/>
    <property type="evidence" value="ECO:0007669"/>
    <property type="project" value="UniProtKB-UniRule"/>
</dbReference>
<comment type="domain">
    <text evidence="32">The membrane proximal external region (MPER) present in gp41 is a tryptophan-rich region recognized by the antibodies 2F5, Z13, and 4E10. MPER seems to play a role in fusion.</text>
</comment>
<evidence type="ECO:0000256" key="29">
    <source>
        <dbReference type="ARBA" id="ARBA00023280"/>
    </source>
</evidence>
<evidence type="ECO:0000256" key="13">
    <source>
        <dbReference type="ARBA" id="ARBA00022685"/>
    </source>
</evidence>
<evidence type="ECO:0000256" key="6">
    <source>
        <dbReference type="ARBA" id="ARBA00004650"/>
    </source>
</evidence>
<organismHost>
    <name type="scientific">Homo sapiens</name>
    <name type="common">Human</name>
    <dbReference type="NCBI Taxonomy" id="9606"/>
</organismHost>
<dbReference type="GO" id="GO:0075512">
    <property type="term" value="P:clathrin-dependent endocytosis of virus by host cell"/>
    <property type="evidence" value="ECO:0007669"/>
    <property type="project" value="UniProtKB-UniRule"/>
</dbReference>
<feature type="region of interest" description="CD4-binding loop" evidence="32">
    <location>
        <begin position="369"/>
        <end position="379"/>
    </location>
</feature>
<dbReference type="FunFam" id="2.170.40.20:FF:000003">
    <property type="entry name" value="Envelope glycoprotein gp160"/>
    <property type="match status" value="1"/>
</dbReference>
<keyword evidence="15 32" id="KW-0053">Apoptosis</keyword>
<keyword evidence="27 32" id="KW-1015">Disulfide bond</keyword>
<keyword evidence="8 32" id="KW-1170">Fusion of virus membrane with host endosomal membrane</keyword>
<evidence type="ECO:0000256" key="25">
    <source>
        <dbReference type="ARBA" id="ARBA00023136"/>
    </source>
</evidence>
<dbReference type="GO" id="GO:0016020">
    <property type="term" value="C:membrane"/>
    <property type="evidence" value="ECO:0007669"/>
    <property type="project" value="UniProtKB-UniRule"/>
</dbReference>
<comment type="domain">
    <text evidence="32">The CD4-binding region is targeted by the antibody b12.</text>
</comment>
<feature type="disulfide bond" evidence="32">
    <location>
        <begin position="235"/>
        <end position="246"/>
    </location>
</feature>
<feature type="topological domain" description="Cytoplasmic" evidence="32">
    <location>
        <begin position="709"/>
        <end position="866"/>
    </location>
</feature>
<feature type="chain" id="PRO_5023368528" description="Envelope glycoprotein gp160" evidence="32">
    <location>
        <begin position="31"/>
        <end position="866"/>
    </location>
</feature>
<comment type="subcellular location">
    <molecule>Transmembrane protein gp41</molecule>
    <subcellularLocation>
        <location evidence="32">Virion membrane</location>
        <topology evidence="32">Single-pass type I membrane protein</topology>
    </subcellularLocation>
    <subcellularLocation>
        <location evidence="32">Host cell membrane</location>
        <topology evidence="32">Single-pass type I membrane protein</topology>
    </subcellularLocation>
    <subcellularLocation>
        <location evidence="32">Host endosome membrane</location>
        <topology evidence="32">Single-pass type I membrane protein</topology>
    </subcellularLocation>
    <text evidence="32">It is probably concentrated at the site of budding and incorporated into the virions possibly by contacts between the cytoplasmic tail of Env and the N-terminus of Gag.</text>
</comment>
<protein>
    <recommendedName>
        <fullName evidence="32">Envelope glycoprotein gp160</fullName>
    </recommendedName>
    <alternativeName>
        <fullName evidence="32">Env polyprotein</fullName>
    </alternativeName>
    <component>
        <recommendedName>
            <fullName evidence="32">Surface protein gp120</fullName>
            <shortName evidence="32">SU</shortName>
        </recommendedName>
        <alternativeName>
            <fullName evidence="32">Glycoprotein 120</fullName>
            <shortName evidence="32">gp120</shortName>
        </alternativeName>
    </component>
    <component>
        <recommendedName>
            <fullName evidence="32">Transmembrane protein gp41</fullName>
            <shortName evidence="32">TM</shortName>
        </recommendedName>
        <alternativeName>
            <fullName evidence="32">Glycoprotein 41</fullName>
            <shortName evidence="32">gp41</shortName>
        </alternativeName>
    </component>
</protein>
<evidence type="ECO:0000259" key="35">
    <source>
        <dbReference type="Pfam" id="PF00516"/>
    </source>
</evidence>
<evidence type="ECO:0000256" key="4">
    <source>
        <dbReference type="ARBA" id="ARBA00004563"/>
    </source>
</evidence>
<keyword evidence="12 32" id="KW-1162">Viral penetration into host cytoplasm</keyword>
<dbReference type="HAMAP" id="MF_04083">
    <property type="entry name" value="HIV_ENV"/>
    <property type="match status" value="1"/>
</dbReference>
<dbReference type="InterPro" id="IPR000328">
    <property type="entry name" value="GP41-like"/>
</dbReference>
<dbReference type="GO" id="GO:0019064">
    <property type="term" value="P:fusion of virus membrane with host plasma membrane"/>
    <property type="evidence" value="ECO:0007669"/>
    <property type="project" value="UniProtKB-UniRule"/>
</dbReference>
<feature type="transmembrane region" description="Helical" evidence="33">
    <location>
        <begin position="20"/>
        <end position="40"/>
    </location>
</feature>
<keyword evidence="25 32" id="KW-0472">Membrane</keyword>
<dbReference type="Pfam" id="PF00516">
    <property type="entry name" value="GP120"/>
    <property type="match status" value="1"/>
</dbReference>
<evidence type="ECO:0000256" key="10">
    <source>
        <dbReference type="ARBA" id="ARBA00022570"/>
    </source>
</evidence>
<dbReference type="SUPFAM" id="SSF56502">
    <property type="entry name" value="gp120 core"/>
    <property type="match status" value="2"/>
</dbReference>
<keyword evidence="20 32" id="KW-0261">Viral envelope protein</keyword>
<comment type="PTM">
    <text evidence="32">Palmitoylation of the transmembrane protein and of Env polyprotein (prior to its proteolytic cleavage) is essential for their association with host cell membrane lipid rafts. Palmitoylation is therefore required for envelope trafficking to classical lipid rafts, but not for viral replication.</text>
</comment>
<comment type="subunit">
    <text evidence="32">The mature envelope protein (Env) consists of a homotrimer of non-covalently associated gp120-gp41 heterodimers. The resulting complex protrudes from the virus surface as a spike. There seems to be as few as 10 spikes on the average virion. Surface protein gp120 interacts with host CD4, CCR5 and CXCR4. Gp120 also interacts with the C-type lectins CD209/DC-SIGN and CLEC4M/DC-SIGNR (collectively referred to as DC-SIGN(R)). Gp120 and gp41 interact with GalCer. Gp120 interacts with host ITGA4/ITGB7 complex; on CD4+ T-cells, this interaction results in rapid activation of integrin ITGAL/LFA-1, which facilitates efficient cell-to-cell spreading of HIV-1. Gp120 interacts with cell-associated heparan sulfate; this interaction increases virus infectivity on permissive cells and may be involved in infection of CD4- cells.</text>
</comment>
<feature type="disulfide bond" evidence="32">
    <location>
        <begin position="52"/>
        <end position="72"/>
    </location>
</feature>
<feature type="transmembrane region" description="Helical" evidence="33">
    <location>
        <begin position="681"/>
        <end position="708"/>
    </location>
</feature>
<keyword evidence="30 32" id="KW-0449">Lipoprotein</keyword>
<keyword evidence="10 32" id="KW-1165">Clathrin-mediated endocytosis of virus by host</keyword>
<evidence type="ECO:0000256" key="20">
    <source>
        <dbReference type="ARBA" id="ARBA00022879"/>
    </source>
</evidence>
<evidence type="ECO:0000256" key="31">
    <source>
        <dbReference type="ARBA" id="ARBA00023296"/>
    </source>
</evidence>
<evidence type="ECO:0000256" key="28">
    <source>
        <dbReference type="ARBA" id="ARBA00023180"/>
    </source>
</evidence>
<feature type="domain" description="Human immunodeficiency virus 1 envelope glycoprotein Gp120" evidence="35">
    <location>
        <begin position="32"/>
        <end position="513"/>
    </location>
</feature>
<evidence type="ECO:0000313" key="37">
    <source>
        <dbReference type="EMBL" id="QBC82234.1"/>
    </source>
</evidence>
<dbReference type="GO" id="GO:0039654">
    <property type="term" value="P:fusion of virus membrane with host endosome membrane"/>
    <property type="evidence" value="ECO:0007669"/>
    <property type="project" value="UniProtKB-UniRule"/>
</dbReference>
<evidence type="ECO:0000256" key="19">
    <source>
        <dbReference type="ARBA" id="ARBA00022870"/>
    </source>
</evidence>
<keyword evidence="21 32" id="KW-1164">Virus endocytosis by host</keyword>
<keyword evidence="26 32" id="KW-0564">Palmitate</keyword>
<evidence type="ECO:0000256" key="2">
    <source>
        <dbReference type="ARBA" id="ARBA00004433"/>
    </source>
</evidence>
<name>A0A411KEE6_HV1</name>
<evidence type="ECO:0000256" key="16">
    <source>
        <dbReference type="ARBA" id="ARBA00022729"/>
    </source>
</evidence>
<feature type="lipid moiety-binding region" description="S-palmitoyl cysteine; by host" evidence="32">
    <location>
        <position position="847"/>
    </location>
</feature>
<evidence type="ECO:0000256" key="15">
    <source>
        <dbReference type="ARBA" id="ARBA00022703"/>
    </source>
</evidence>
<proteinExistence type="inferred from homology"/>
<comment type="subcellular location">
    <molecule>Surface protein gp120</molecule>
    <subcellularLocation>
        <location evidence="32">Virion membrane</location>
        <topology evidence="32">Peripheral membrane protein</topology>
    </subcellularLocation>
    <subcellularLocation>
        <location evidence="32">Host cell membrane</location>
        <topology evidence="32">Peripheral membrane protein</topology>
    </subcellularLocation>
    <subcellularLocation>
        <location evidence="32">Host endosome membrane</location>
        <topology evidence="32">Single-pass type I membrane protein</topology>
    </subcellularLocation>
    <text evidence="32">The surface protein is not anchored to the viral envelope, but associates with the extravirion surface through its binding to TM. It is probably concentrated at the site of budding and incorporated into the virions possibly by contacts between the cytoplasmic tail of Env and the N-terminus of Gag.</text>
</comment>
<keyword evidence="28 32" id="KW-0325">Glycoprotein</keyword>
<evidence type="ECO:0000256" key="1">
    <source>
        <dbReference type="ARBA" id="ARBA00004402"/>
    </source>
</evidence>
<dbReference type="GO" id="GO:0019062">
    <property type="term" value="P:virion attachment to host cell"/>
    <property type="evidence" value="ECO:0007669"/>
    <property type="project" value="UniProtKB-UniRule"/>
</dbReference>
<dbReference type="Gene3D" id="1.10.287.210">
    <property type="match status" value="1"/>
</dbReference>
<evidence type="ECO:0000256" key="26">
    <source>
        <dbReference type="ARBA" id="ARBA00023139"/>
    </source>
</evidence>
<dbReference type="SUPFAM" id="SSF58069">
    <property type="entry name" value="Virus ectodomain"/>
    <property type="match status" value="1"/>
</dbReference>
<dbReference type="InterPro" id="IPR036377">
    <property type="entry name" value="Gp120_core_sf"/>
</dbReference>
<dbReference type="FunFam" id="2.170.40.20:FF:000004">
    <property type="entry name" value="Envelope glycoprotein gp160"/>
    <property type="match status" value="1"/>
</dbReference>
<dbReference type="InterPro" id="IPR000777">
    <property type="entry name" value="HIV1_Gp120"/>
</dbReference>
<feature type="disulfide bond" evidence="32">
    <location>
        <begin position="225"/>
        <end position="254"/>
    </location>
</feature>
<keyword evidence="31 32" id="KW-1160">Virus entry into host cell</keyword>
<comment type="caution">
    <text evidence="32 33">Lacks conserved residue(s) required for the propagation of feature annotation.</text>
</comment>
<evidence type="ECO:0000256" key="12">
    <source>
        <dbReference type="ARBA" id="ARBA00022595"/>
    </source>
</evidence>
<feature type="region of interest" description="Immunosuppression" evidence="32">
    <location>
        <begin position="577"/>
        <end position="595"/>
    </location>
</feature>
<comment type="domain">
    <text evidence="32">Some of the most genetically diverse regions of the viral genome are present in Env. They are called variable regions 1 through 5 (V1 through V5). Coreceptor usage of gp120 is determined mainly by the primary structure of the third variable region (V3) in the outer domain of gp120. The sequence of V3 determines which coreceptor, CCR5 and/or CXCR4 (corresponding to R5/macrophage, X4/T cell and R5X4/T cell and macrophage tropism), is used to trigger the fusion potential of the Env complex, and hence which cells the virus can infect. Binding to CCR5 involves a region adjacent in addition to V3.</text>
</comment>
<evidence type="ECO:0000256" key="30">
    <source>
        <dbReference type="ARBA" id="ARBA00023288"/>
    </source>
</evidence>
<accession>A0A411KEE6</accession>
<dbReference type="GO" id="GO:0005198">
    <property type="term" value="F:structural molecule activity"/>
    <property type="evidence" value="ECO:0007669"/>
    <property type="project" value="UniProtKB-UniRule"/>
</dbReference>
<gene>
    <name evidence="32 37" type="primary">env</name>
</gene>
<keyword evidence="29 32" id="KW-0899">Viral immunoevasion</keyword>
<keyword evidence="14 32" id="KW-0812">Transmembrane</keyword>
<dbReference type="FunFam" id="1.10.287.210:FF:000001">
    <property type="entry name" value="Envelope glycoprotein gp160"/>
    <property type="match status" value="1"/>
</dbReference>
<comment type="subcellular location">
    <subcellularLocation>
        <location evidence="3">Host cell membrane</location>
        <topology evidence="3">Peripheral membrane protein</topology>
    </subcellularLocation>
    <subcellularLocation>
        <location evidence="1">Host cell membrane</location>
        <topology evidence="1">Single-pass type I membrane protein</topology>
    </subcellularLocation>
    <subcellularLocation>
        <location evidence="2">Host endosome membrane</location>
        <topology evidence="2">Peripheral membrane protein</topology>
    </subcellularLocation>
    <subcellularLocation>
        <location evidence="5">Host endosome membrane</location>
        <topology evidence="5">Single-pass type I membrane protein</topology>
    </subcellularLocation>
    <subcellularLocation>
        <location evidence="6">Virion membrane</location>
        <topology evidence="6">Peripheral membrane protein</topology>
    </subcellularLocation>
    <subcellularLocation>
        <location evidence="4">Virion membrane</location>
        <topology evidence="4">Single-pass type I membrane protein</topology>
    </subcellularLocation>
</comment>
<dbReference type="GO" id="GO:0020002">
    <property type="term" value="C:host cell plasma membrane"/>
    <property type="evidence" value="ECO:0007669"/>
    <property type="project" value="UniProtKB-SubCell"/>
</dbReference>
<comment type="domain">
    <text evidence="32 33">The 17 amino acids long immunosuppressive region is present in many retroviral envelope proteins. Synthetic peptides derived from this relatively conserved sequence inhibit immune function in vitro and in vivo.</text>
</comment>
<evidence type="ECO:0000256" key="27">
    <source>
        <dbReference type="ARBA" id="ARBA00023157"/>
    </source>
</evidence>
<evidence type="ECO:0000256" key="7">
    <source>
        <dbReference type="ARBA" id="ARBA00022506"/>
    </source>
</evidence>
<dbReference type="GO" id="GO:0019031">
    <property type="term" value="C:viral envelope"/>
    <property type="evidence" value="ECO:0007669"/>
    <property type="project" value="UniProtKB-KW"/>
</dbReference>
<feature type="site" description="Cleavage; by host furin" evidence="32">
    <location>
        <begin position="513"/>
        <end position="514"/>
    </location>
</feature>
<evidence type="ECO:0000256" key="22">
    <source>
        <dbReference type="ARBA" id="ARBA00022989"/>
    </source>
</evidence>
<evidence type="ECO:0000256" key="5">
    <source>
        <dbReference type="ARBA" id="ARBA00004578"/>
    </source>
</evidence>
<reference evidence="37" key="1">
    <citation type="submission" date="2018-05" db="EMBL/GenBank/DDBJ databases">
        <title>Phylogenetic analysis of near full-length genome sequences of HIV-1 Subtype A6 variants circulating in Russia.</title>
        <authorList>
            <person name="Kireev D."/>
            <person name="Gromov K."/>
            <person name="Lapovok I."/>
            <person name="Lapotuhin A."/>
            <person name="Murzakova A."/>
            <person name="Kazennova E."/>
            <person name="Bobkova M."/>
        </authorList>
    </citation>
    <scope>NUCLEOTIDE SEQUENCE</scope>
    <source>
        <strain evidence="37">BLG015</strain>
    </source>
</reference>
<comment type="function">
    <text evidence="32">Envelope glycoprotein gp160: Oligomerizes in the host endoplasmic reticulum into predominantly trimers. In a second time, gp160 transits in the host Golgi, where glycosylation is completed. The precursor is then proteolytically cleaved in the trans-Golgi and thereby activated by cellular furin or furin-like proteases to produce gp120 and gp41.</text>
</comment>
<evidence type="ECO:0000256" key="9">
    <source>
        <dbReference type="ARBA" id="ARBA00022511"/>
    </source>
</evidence>
<keyword evidence="18 32" id="KW-0946">Virion</keyword>
<feature type="short sequence motif" description="YXXL motif; contains endocytosis signal" evidence="32">
    <location>
        <begin position="715"/>
        <end position="718"/>
    </location>
</feature>
<comment type="PTM">
    <text evidence="32">Highly glycosylated by host. The high number of glycan on the protein is reffered to as 'glycan shield' because it contributes to hide protein sequence from adaptive immune system.</text>
</comment>
<comment type="similarity">
    <text evidence="32">Belongs to the HIV-1 env protein family.</text>
</comment>
<dbReference type="GO" id="GO:0044175">
    <property type="term" value="C:host cell endosome membrane"/>
    <property type="evidence" value="ECO:0007669"/>
    <property type="project" value="UniProtKB-SubCell"/>
</dbReference>
<dbReference type="GO" id="GO:1903908">
    <property type="term" value="P:positive regulation of plasma membrane raft polarization"/>
    <property type="evidence" value="ECO:0007669"/>
    <property type="project" value="UniProtKB-UniRule"/>
</dbReference>
<keyword evidence="24 32" id="KW-0175">Coiled coil</keyword>
<evidence type="ECO:0000256" key="24">
    <source>
        <dbReference type="ARBA" id="ARBA00023054"/>
    </source>
</evidence>
<feature type="disulfide bond" evidence="32">
    <location>
        <begin position="601"/>
        <end position="607"/>
    </location>
</feature>
<evidence type="ECO:0000256" key="17">
    <source>
        <dbReference type="ARBA" id="ARBA00022804"/>
    </source>
</evidence>
<evidence type="ECO:0000256" key="8">
    <source>
        <dbReference type="ARBA" id="ARBA00022510"/>
    </source>
</evidence>
<dbReference type="Gene3D" id="1.20.5.490">
    <property type="entry name" value="Single helix bin"/>
    <property type="match status" value="1"/>
</dbReference>
<dbReference type="InterPro" id="IPR037527">
    <property type="entry name" value="Gp160"/>
</dbReference>
<evidence type="ECO:0000256" key="23">
    <source>
        <dbReference type="ARBA" id="ARBA00023046"/>
    </source>
</evidence>
<dbReference type="FunFam" id="1.20.5.490:FF:000001">
    <property type="entry name" value="Envelope glycoprotein gp160"/>
    <property type="match status" value="1"/>
</dbReference>
<keyword evidence="16 32" id="KW-0732">Signal</keyword>
<keyword evidence="22 32" id="KW-1133">Transmembrane helix</keyword>
<evidence type="ECO:0000256" key="3">
    <source>
        <dbReference type="ARBA" id="ARBA00004505"/>
    </source>
</evidence>
<keyword evidence="19 32" id="KW-1043">Host membrane</keyword>
<comment type="function">
    <text evidence="32">Surface protein gp120: Attaches the virus to the host lymphoid cell by binding to the primary receptor CD4. This interaction induces a structural rearrangement creating a high affinity binding site for a chemokine coreceptor like CXCR4 and/or CCR5. Acts as a ligand for CD209/DC-SIGN and CLEC4M/DC-SIGNR, which are respectively found on dendritic cells (DCs), and on endothelial cells of liver sinusoids and lymph node sinuses. These interactions allow capture of viral particles at mucosal surfaces by these cells and subsequent transmission to permissive cells. HIV subverts the migration properties of dendritic cells to gain access to CD4+ T-cells in lymph nodes. Virus transmission to permissive T-cells occurs either in trans (without DCs infection, through viral capture and transmission), or in cis (following DCs productive infection, through the usual CD4-gp120 interaction), thereby inducing a robust infection. In trans infection, bound virions remain infectious over days and it is proposed that they are not degraded, but protected in non-lysosomal acidic organelles within the DCs close to the cell membrane thus contributing to the viral infectious potential during DCs' migration from the periphery to the lymphoid tissues. On arrival at lymphoid tissues, intact virions recycle back to DCs' cell surface allowing virus transmission to CD4+ T-cells.</text>
</comment>
<feature type="region of interest" description="MPER; binding to GalCer" evidence="32">
    <location>
        <begin position="665"/>
        <end position="686"/>
    </location>
</feature>
<feature type="coiled-coil region" evidence="32">
    <location>
        <begin position="636"/>
        <end position="670"/>
    </location>
</feature>
<keyword evidence="17 32" id="KW-1161">Viral attachment to host cell</keyword>
<comment type="miscellaneous">
    <text evidence="32">Inhibitors targeting HIV-1 viral envelope proteins are used as antiretroviral drugs. Attachment of virions to the cell surface via non-specific interactions and CD4 binding can be blocked by inhibitors that include cyanovirin-N, cyclotriazadisulfonamide analogs, PRO 2000, TNX 355 and PRO 542. In addition, BMS 806 can block CD4-induced conformational changes. Env interactions with the coreceptor molecules can be targeted by CCR5 antagonists including SCH-D, maraviroc (UK 427857) and aplaviroc (GW 873140), and the CXCR4 antagonist AMD 070. Fusion of viral and cellular membranes can be inhibited by peptides such as enfuvirtide and tifuvirtide (T 1249). Resistance to inhibitors associated with mutations in Env are observed. Most of the time, single mutations confer only a modest reduction in drug susceptibility. Combination of several mutations is usually required to develop a high-level drug resistance.</text>
</comment>
<keyword evidence="11 32" id="KW-0945">Host-virus interaction</keyword>
<evidence type="ECO:0000256" key="32">
    <source>
        <dbReference type="HAMAP-Rule" id="MF_04083"/>
    </source>
</evidence>
<evidence type="ECO:0000256" key="11">
    <source>
        <dbReference type="ARBA" id="ARBA00022581"/>
    </source>
</evidence>
<evidence type="ECO:0000256" key="33">
    <source>
        <dbReference type="RuleBase" id="RU363095"/>
    </source>
</evidence>
<feature type="chain" id="PRO_5023368527" description="Transmembrane protein gp41" evidence="32">
    <location>
        <begin position="514"/>
        <end position="866"/>
    </location>
</feature>
<comment type="PTM">
    <text evidence="32">Specific enzymatic cleavages in vivo yield mature proteins. Envelope glycoproteins are synthesized as a inactive precursor that is heavily N-glycosylated and processed likely by host cell furin in the Golgi to yield the mature SU and TM proteins. The cleavage site between SU and TM requires the minimal sequence [KR]-X-[KR]-R. About 2 of the 9 disulfide bonds of gp41 are reduced by P4HB/PDI, following binding to CD4 receptor.</text>
</comment>
<sequence length="866" mass="97345">MKARGMQRNYQHLWGWGTMLFWIIMMCKAGNLWVTVYYGVPVWRDAETTLFCASDAKAYDKEVHNVWATHACVPTDPDPQEIILENVTENFNMWKNNMVEQMQTDIISLWDQSLKPCVKLTPLCVTLDCTTPQFNSTSSNNSSGNSSSSDSLSEDLSEEMKNCSFNMTTELRDKRKQVYSLFYKLDIVSTGSNGSGQYRLINCNTSAVTQACPKVTFEPIPIHYCAPAGFAIVKCKDTDFSGTGLCKNVSTVQCTHGIKPVVSTQLLLNGSLAEKEVVIRSENITNPGKNIIVQLTEPVKITCIRPGNNTRTSIHIGPGQAFFATGAVTGDIRKAYCTVNETAWNSTLQKISTQLRKYFNNKTIIFKNSSGGDLEITTHSFNCGGEFFYCNTTYLFNSTWDGNSTVNSTGGDRNITLPCRIKQIINMWQRVGQAMYAPPIRGNISCESNITGLLLIRDGGGGNNKTNETFRPIGGDMRDNWRSELYKYKVVKIEPIGVAPTLARRRVVEREKRAIIGLGAAFIGFLGAAGSTMGAASLTLTVQARQLLSGIVQQQSNLLRAIEAQQHLLKLTVWGIKQLQARILAVERYLKDQQLLGIWGCSGKLICTTNVPWNSSWSNKSLNEIWDNMTWMQWDKEVINYTNTIYELIEQSQIQQEKNEQDLLALDKWASLWNWFDISQWLWYIKIFIIIVGGLIGLRIVFAVLSIINRARQGYSPLSLQIPTPHPEEPNRPGGIKEEGGEQDRDRSIRLVSGFLALAWDDLRSLCLFSYHRLRDFISIAVRTVELLGRSSLKGLRLGWEGLKYLGNLLGYWGQELKSSAINLIDTLAVAVAEWTDRVIEIGQRFCRAIRNIPRRIRQGAEKALQ</sequence>
<evidence type="ECO:0000259" key="36">
    <source>
        <dbReference type="Pfam" id="PF00517"/>
    </source>
</evidence>
<comment type="function">
    <text evidence="32">Transmembrane protein gp41: Acts as a class I viral fusion protein. Under the current model, the protein has at least 3 conformational states: pre-fusion native state, pre-hairpin intermediate state, and post-fusion hairpin state. During fusion of viral and target intracellular membranes, the coiled coil regions (heptad repeats) assume a trimer-of-hairpins structure, positioning the fusion peptide in close proximity to the C-terminal region of the ectodomain. The formation of this structure appears to drive apposition and subsequent fusion of viral and target cell membranes. Complete fusion occurs in host cell endosomes and is dynamin-dependent, however some lipid transfer might occur at the plasma membrane. The virus undergoes clathrin-dependent internalization long before endosomal fusion, thus minimizing the surface exposure of conserved viral epitopes during fusion and reducing the efficacy of inhibitors targeting these epitopes. Membranes fusion leads to delivery of the nucleocapsid into the cytoplasm.</text>
</comment>
<feature type="transmembrane region" description="Helical" evidence="33">
    <location>
        <begin position="514"/>
        <end position="538"/>
    </location>
</feature>
<feature type="lipid moiety-binding region" description="S-palmitoyl cysteine; by host" evidence="32">
    <location>
        <position position="767"/>
    </location>
</feature>
<keyword evidence="9 32" id="KW-1032">Host cell membrane</keyword>
<keyword evidence="23 32" id="KW-1039">Host endosome</keyword>
<evidence type="ECO:0000256" key="21">
    <source>
        <dbReference type="ARBA" id="ARBA00022890"/>
    </source>
</evidence>
<feature type="domain" description="Retroviral envelope protein GP41-like" evidence="36">
    <location>
        <begin position="533"/>
        <end position="721"/>
    </location>
</feature>
<comment type="miscellaneous">
    <text evidence="32">HIV-1 lineages are divided in three main groups, M (for Major), O (for Outlier), and N (for New, or Non-M, Non-O). The vast majority of strains found worldwide belong to the group M. Group O seems to be endemic to and largely confined to Cameroon and neighboring countries in West Central Africa, where these viruses represent a small minority of HIV-1 strains. The group N is represented by a limited number of isolates from Cameroonian persons. The group M is further subdivided in 9 clades or subtypes (A to D, F to H, J and K).</text>
</comment>
<feature type="compositionally biased region" description="Basic and acidic residues" evidence="34">
    <location>
        <begin position="726"/>
        <end position="745"/>
    </location>
</feature>
<dbReference type="EMBL" id="MH330347">
    <property type="protein sequence ID" value="QBC82234.1"/>
    <property type="molecule type" value="Genomic_DNA"/>
</dbReference>
<keyword evidence="13 32" id="KW-0165">Cleavage on pair of basic residues</keyword>
<evidence type="ECO:0000256" key="18">
    <source>
        <dbReference type="ARBA" id="ARBA00022844"/>
    </source>
</evidence>
<dbReference type="Gene3D" id="2.170.40.20">
    <property type="entry name" value="Human immunodeficiency virus 1, Gp160, envelope glycoprotein"/>
    <property type="match status" value="2"/>
</dbReference>
<organism evidence="37">
    <name type="scientific">Human immunodeficiency virus type 1</name>
    <name type="common">HIV-1</name>
    <dbReference type="NCBI Taxonomy" id="11676"/>
    <lineage>
        <taxon>Viruses</taxon>
        <taxon>Riboviria</taxon>
        <taxon>Pararnavirae</taxon>
        <taxon>Artverviricota</taxon>
        <taxon>Revtraviricetes</taxon>
        <taxon>Ortervirales</taxon>
        <taxon>Retroviridae</taxon>
        <taxon>Orthoretrovirinae</taxon>
        <taxon>Lentivirus</taxon>
        <taxon>Lentivirus humimdef1</taxon>
    </lineage>
</organism>